<dbReference type="Pfam" id="PF13455">
    <property type="entry name" value="MUG113"/>
    <property type="match status" value="1"/>
</dbReference>
<dbReference type="SMART" id="SM00974">
    <property type="entry name" value="T5orf172"/>
    <property type="match status" value="1"/>
</dbReference>
<dbReference type="Proteomes" id="UP001202180">
    <property type="component" value="Unassembled WGS sequence"/>
</dbReference>
<dbReference type="EMBL" id="JALPRF010000015">
    <property type="protein sequence ID" value="MCK8496052.1"/>
    <property type="molecule type" value="Genomic_DNA"/>
</dbReference>
<feature type="coiled-coil region" evidence="1">
    <location>
        <begin position="336"/>
        <end position="410"/>
    </location>
</feature>
<evidence type="ECO:0000256" key="1">
    <source>
        <dbReference type="SAM" id="Coils"/>
    </source>
</evidence>
<dbReference type="InterPro" id="IPR018306">
    <property type="entry name" value="Phage_T5_Orf172_DNA-bd"/>
</dbReference>
<proteinExistence type="predicted"/>
<evidence type="ECO:0000313" key="3">
    <source>
        <dbReference type="EMBL" id="MCK8496052.1"/>
    </source>
</evidence>
<feature type="coiled-coil region" evidence="1">
    <location>
        <begin position="165"/>
        <end position="199"/>
    </location>
</feature>
<reference evidence="3 4" key="1">
    <citation type="submission" date="2022-04" db="EMBL/GenBank/DDBJ databases">
        <title>Spirosoma sp. strain RP8 genome sequencing and assembly.</title>
        <authorList>
            <person name="Jung Y."/>
        </authorList>
    </citation>
    <scope>NUCLEOTIDE SEQUENCE [LARGE SCALE GENOMIC DNA]</scope>
    <source>
        <strain evidence="3 4">RP8</strain>
    </source>
</reference>
<dbReference type="InterPro" id="IPR025280">
    <property type="entry name" value="SNIPE"/>
</dbReference>
<name>A0ABT0HV18_9BACT</name>
<evidence type="ECO:0000313" key="4">
    <source>
        <dbReference type="Proteomes" id="UP001202180"/>
    </source>
</evidence>
<evidence type="ECO:0000259" key="2">
    <source>
        <dbReference type="SMART" id="SM00974"/>
    </source>
</evidence>
<organism evidence="3 4">
    <name type="scientific">Spirosoma liriopis</name>
    <dbReference type="NCBI Taxonomy" id="2937440"/>
    <lineage>
        <taxon>Bacteria</taxon>
        <taxon>Pseudomonadati</taxon>
        <taxon>Bacteroidota</taxon>
        <taxon>Cytophagia</taxon>
        <taxon>Cytophagales</taxon>
        <taxon>Cytophagaceae</taxon>
        <taxon>Spirosoma</taxon>
    </lineage>
</organism>
<feature type="domain" description="Bacteriophage T5 Orf172 DNA-binding" evidence="2">
    <location>
        <begin position="427"/>
        <end position="510"/>
    </location>
</feature>
<dbReference type="RefSeq" id="WP_248480909.1">
    <property type="nucleotide sequence ID" value="NZ_JALPRF010000015.1"/>
</dbReference>
<keyword evidence="1" id="KW-0175">Coiled coil</keyword>
<protein>
    <submittedName>
        <fullName evidence="3">DUF4041 domain-containing protein</fullName>
    </submittedName>
</protein>
<dbReference type="Pfam" id="PF13250">
    <property type="entry name" value="SNIPE"/>
    <property type="match status" value="1"/>
</dbReference>
<comment type="caution">
    <text evidence="3">The sequence shown here is derived from an EMBL/GenBank/DDBJ whole genome shotgun (WGS) entry which is preliminary data.</text>
</comment>
<accession>A0ABT0HV18</accession>
<keyword evidence="4" id="KW-1185">Reference proteome</keyword>
<feature type="coiled-coil region" evidence="1">
    <location>
        <begin position="41"/>
        <end position="75"/>
    </location>
</feature>
<gene>
    <name evidence="3" type="ORF">M0L20_29570</name>
</gene>
<sequence length="564" mass="64745">MSSFLLLLLVVALIYLAKQSRKVKAKDKELFQLRTTSEQQAKDAAIRENQLKSELSQLNAELNQLNFELNQLSQYRTILDAEQYAQQIRNQAQDESVQILTQARSEAARLRYAADEELRQARSQAREIREQAALKARTLQTQADGLLVDASKEAGRIIAIADQRAEEIAGEALAANRNAAELEKTIQALKNVLNGYGDQYLIPSYTLLDELAEDYAHVEAGTELKKARERTRLMVTNRTAAKCDYVEFVRSTSAVNFVTDAFNGKVDTILASVKHDNYGTLAQQIKDAYALVNHLGKPFRDARITYEYLQARLEELRWATIAHELKLKEREEQRLIKEQIREEEKARRDFEKAQREAAKQEDVIQKAIDKVQQQAAKASAEQQAVFEQQLLELENRLQVAQEKNQRALSMAQQTKSGHVYIISNVGSFGEHVYKIGMTRRLEPLDRVRELGDASVPFEFDVHAMLFSNDAPALERDLHRHFLNNQVNKVNPRKEFFRVDLTQIRSEIERLGIETKWTLTAEAREYRESLAVEQALANNTIDRAEWEKFQMENIPTEIEVEEQEI</sequence>